<dbReference type="AlphaFoldDB" id="A0A939EJ76"/>
<proteinExistence type="predicted"/>
<dbReference type="InterPro" id="IPR051693">
    <property type="entry name" value="UPF0046_metallophosphoest"/>
</dbReference>
<organism evidence="2 3">
    <name type="scientific">Roseibium aggregatum</name>
    <dbReference type="NCBI Taxonomy" id="187304"/>
    <lineage>
        <taxon>Bacteria</taxon>
        <taxon>Pseudomonadati</taxon>
        <taxon>Pseudomonadota</taxon>
        <taxon>Alphaproteobacteria</taxon>
        <taxon>Hyphomicrobiales</taxon>
        <taxon>Stappiaceae</taxon>
        <taxon>Roseibium</taxon>
    </lineage>
</organism>
<dbReference type="Gene3D" id="3.60.21.10">
    <property type="match status" value="1"/>
</dbReference>
<reference evidence="2" key="1">
    <citation type="submission" date="2020-12" db="EMBL/GenBank/DDBJ databases">
        <title>Oil enriched cultivation method for isolating marine PHA-producing bacteria.</title>
        <authorList>
            <person name="Zheng W."/>
            <person name="Yu S."/>
            <person name="Huang Y."/>
        </authorList>
    </citation>
    <scope>NUCLEOTIDE SEQUENCE</scope>
    <source>
        <strain evidence="2">SY-2-12</strain>
    </source>
</reference>
<dbReference type="Proteomes" id="UP000664096">
    <property type="component" value="Unassembled WGS sequence"/>
</dbReference>
<dbReference type="PANTHER" id="PTHR12905:SF0">
    <property type="entry name" value="CALCINEURIN-LIKE PHOSPHOESTERASE DOMAIN-CONTAINING PROTEIN"/>
    <property type="match status" value="1"/>
</dbReference>
<protein>
    <submittedName>
        <fullName evidence="2">Metallophosphoesterase family protein</fullName>
    </submittedName>
</protein>
<evidence type="ECO:0000313" key="2">
    <source>
        <dbReference type="EMBL" id="MBN9673701.1"/>
    </source>
</evidence>
<dbReference type="GO" id="GO:0016787">
    <property type="term" value="F:hydrolase activity"/>
    <property type="evidence" value="ECO:0007669"/>
    <property type="project" value="InterPro"/>
</dbReference>
<evidence type="ECO:0000259" key="1">
    <source>
        <dbReference type="Pfam" id="PF00149"/>
    </source>
</evidence>
<comment type="caution">
    <text evidence="2">The sequence shown here is derived from an EMBL/GenBank/DDBJ whole genome shotgun (WGS) entry which is preliminary data.</text>
</comment>
<feature type="domain" description="Calcineurin-like phosphoesterase" evidence="1">
    <location>
        <begin position="2"/>
        <end position="175"/>
    </location>
</feature>
<dbReference type="Pfam" id="PF00149">
    <property type="entry name" value="Metallophos"/>
    <property type="match status" value="1"/>
</dbReference>
<dbReference type="PANTHER" id="PTHR12905">
    <property type="entry name" value="METALLOPHOSPHOESTERASE"/>
    <property type="match status" value="1"/>
</dbReference>
<dbReference type="RefSeq" id="WP_207143767.1">
    <property type="nucleotide sequence ID" value="NZ_JAEKJZ010000007.1"/>
</dbReference>
<dbReference type="SUPFAM" id="SSF56300">
    <property type="entry name" value="Metallo-dependent phosphatases"/>
    <property type="match status" value="1"/>
</dbReference>
<evidence type="ECO:0000313" key="3">
    <source>
        <dbReference type="Proteomes" id="UP000664096"/>
    </source>
</evidence>
<dbReference type="EMBL" id="JAEKJZ010000007">
    <property type="protein sequence ID" value="MBN9673701.1"/>
    <property type="molecule type" value="Genomic_DNA"/>
</dbReference>
<sequence length="200" mass="21791">MLRILAFSDLHRNKDTAARIVAASRNADVIVGAGDFATRGVGLSDTLNILVASDAPLLVVSGNHDPSEELRAVCEAVPHFTYLDENCVSIGDQTFFGIGREIPFQKDAGWNEAYSETQARELLKDVPHRAILISHAPPFGLVDLQPDGRHQGSKALLETIENKSPLFHLCGHIHYCNGKSTTCSKTKVMNLGPSLTWIDC</sequence>
<gene>
    <name evidence="2" type="ORF">JF539_25320</name>
</gene>
<dbReference type="InterPro" id="IPR029052">
    <property type="entry name" value="Metallo-depent_PP-like"/>
</dbReference>
<accession>A0A939EJ76</accession>
<dbReference type="InterPro" id="IPR004843">
    <property type="entry name" value="Calcineurin-like_PHP"/>
</dbReference>
<name>A0A939EJ76_9HYPH</name>